<accession>A0A220T6I2</accession>
<gene>
    <name evidence="12" type="ORF">EPTV-WA-117</name>
</gene>
<evidence type="ECO:0000256" key="2">
    <source>
        <dbReference type="ARBA" id="ARBA00022506"/>
    </source>
</evidence>
<dbReference type="GO" id="GO:0046718">
    <property type="term" value="P:symbiont entry into host cell"/>
    <property type="evidence" value="ECO:0007669"/>
    <property type="project" value="UniProtKB-KW"/>
</dbReference>
<dbReference type="GO" id="GO:0039663">
    <property type="term" value="P:membrane fusion involved in viral entry into host cell"/>
    <property type="evidence" value="ECO:0007669"/>
    <property type="project" value="UniProtKB-KW"/>
</dbReference>
<evidence type="ECO:0000256" key="10">
    <source>
        <dbReference type="ARBA" id="ARBA00023157"/>
    </source>
</evidence>
<evidence type="ECO:0000256" key="3">
    <source>
        <dbReference type="ARBA" id="ARBA00022595"/>
    </source>
</evidence>
<evidence type="ECO:0000256" key="6">
    <source>
        <dbReference type="ARBA" id="ARBA00022879"/>
    </source>
</evidence>
<evidence type="ECO:0000256" key="1">
    <source>
        <dbReference type="ARBA" id="ARBA00004462"/>
    </source>
</evidence>
<keyword evidence="11" id="KW-1160">Virus entry into host cell</keyword>
<evidence type="ECO:0000256" key="11">
    <source>
        <dbReference type="ARBA" id="ARBA00023296"/>
    </source>
</evidence>
<dbReference type="GO" id="GO:0019031">
    <property type="term" value="C:viral envelope"/>
    <property type="evidence" value="ECO:0007669"/>
    <property type="project" value="UniProtKB-KW"/>
</dbReference>
<evidence type="ECO:0000256" key="8">
    <source>
        <dbReference type="ARBA" id="ARBA00022989"/>
    </source>
</evidence>
<dbReference type="InterPro" id="IPR007987">
    <property type="entry name" value="Poxvirus_A21"/>
</dbReference>
<evidence type="ECO:0000256" key="5">
    <source>
        <dbReference type="ARBA" id="ARBA00022844"/>
    </source>
</evidence>
<keyword evidence="2" id="KW-1168">Fusion of virus membrane with host membrane</keyword>
<keyword evidence="8" id="KW-1133">Transmembrane helix</keyword>
<keyword evidence="10" id="KW-1015">Disulfide bond</keyword>
<keyword evidence="6" id="KW-0261">Viral envelope protein</keyword>
<sequence>MISLFLILCYFILIFNIIIPAISEKMRREREAYINFKKINSKYICVDNTLFTYTYDRGGIHAHIVLDKTTKKPLPCNKILTADNNILFSCDKTDDIFSFNQSCFKAYTDLFFTT</sequence>
<dbReference type="OrthoDB" id="24842at10239"/>
<keyword evidence="7" id="KW-0735">Signal-anchor</keyword>
<evidence type="ECO:0000256" key="4">
    <source>
        <dbReference type="ARBA" id="ARBA00022692"/>
    </source>
</evidence>
<dbReference type="EMBL" id="KY747497">
    <property type="protein sequence ID" value="ASK51318.1"/>
    <property type="molecule type" value="Genomic_DNA"/>
</dbReference>
<keyword evidence="9" id="KW-0472">Membrane</keyword>
<protein>
    <submittedName>
        <fullName evidence="12">IMV membrane protein, entry/fusion</fullName>
    </submittedName>
</protein>
<evidence type="ECO:0000256" key="9">
    <source>
        <dbReference type="ARBA" id="ARBA00023136"/>
    </source>
</evidence>
<organism evidence="12 13">
    <name type="scientific">Eptesipox virus</name>
    <dbReference type="NCBI Taxonomy" id="1329402"/>
    <lineage>
        <taxon>Viruses</taxon>
        <taxon>Varidnaviria</taxon>
        <taxon>Bamfordvirae</taxon>
        <taxon>Nucleocytoviricota</taxon>
        <taxon>Pokkesviricetes</taxon>
        <taxon>Chitovirales</taxon>
        <taxon>Poxviridae</taxon>
        <taxon>Chordopoxvirinae</taxon>
        <taxon>Vespertilionpoxvirus</taxon>
        <taxon>Vespertilionpoxvirus eptesipox</taxon>
    </lineage>
</organism>
<keyword evidence="13" id="KW-1185">Reference proteome</keyword>
<dbReference type="Proteomes" id="UP000217428">
    <property type="component" value="Segment"/>
</dbReference>
<comment type="subcellular location">
    <subcellularLocation>
        <location evidence="1">Virion membrane</location>
        <topology evidence="1">Single-pass type III membrane protein</topology>
    </subcellularLocation>
</comment>
<dbReference type="GO" id="GO:0055036">
    <property type="term" value="C:virion membrane"/>
    <property type="evidence" value="ECO:0007669"/>
    <property type="project" value="UniProtKB-SubCell"/>
</dbReference>
<dbReference type="Pfam" id="PF05323">
    <property type="entry name" value="Pox_A21"/>
    <property type="match status" value="1"/>
</dbReference>
<reference evidence="12 13" key="1">
    <citation type="journal article" date="2017" name="Virus Genes">
        <title>Characterization of Eptesipoxvirus, a novel poxvirus from a microchiropteran bat.</title>
        <authorList>
            <person name="Tu S.L."/>
            <person name="Nakazawa Y."/>
            <person name="Gao J."/>
            <person name="Wilkins K."/>
            <person name="Gallardo-Romero N."/>
            <person name="Li Y."/>
            <person name="Emerson G.L."/>
            <person name="Carroll D.S."/>
            <person name="Upton C."/>
        </authorList>
    </citation>
    <scope>NUCLEOTIDE SEQUENCE [LARGE SCALE GENOMIC DNA]</scope>
    <source>
        <strain evidence="12 13">Washington</strain>
    </source>
</reference>
<evidence type="ECO:0000313" key="12">
    <source>
        <dbReference type="EMBL" id="ASK51318.1"/>
    </source>
</evidence>
<evidence type="ECO:0000256" key="7">
    <source>
        <dbReference type="ARBA" id="ARBA00022968"/>
    </source>
</evidence>
<evidence type="ECO:0000313" key="13">
    <source>
        <dbReference type="Proteomes" id="UP000217428"/>
    </source>
</evidence>
<keyword evidence="5" id="KW-0946">Virion</keyword>
<proteinExistence type="predicted"/>
<keyword evidence="4" id="KW-0812">Transmembrane</keyword>
<keyword evidence="3" id="KW-1162">Viral penetration into host cytoplasm</keyword>
<name>A0A220T6I2_9POXV</name>